<feature type="region of interest" description="Disordered" evidence="1">
    <location>
        <begin position="25"/>
        <end position="50"/>
    </location>
</feature>
<feature type="compositionally biased region" description="Basic residues" evidence="1">
    <location>
        <begin position="73"/>
        <end position="82"/>
    </location>
</feature>
<feature type="compositionally biased region" description="Basic and acidic residues" evidence="1">
    <location>
        <begin position="111"/>
        <end position="126"/>
    </location>
</feature>
<feature type="non-terminal residue" evidence="2">
    <location>
        <position position="1"/>
    </location>
</feature>
<evidence type="ECO:0000313" key="3">
    <source>
        <dbReference type="Proteomes" id="UP000673691"/>
    </source>
</evidence>
<dbReference type="Proteomes" id="UP000673691">
    <property type="component" value="Unassembled WGS sequence"/>
</dbReference>
<feature type="non-terminal residue" evidence="2">
    <location>
        <position position="161"/>
    </location>
</feature>
<protein>
    <submittedName>
        <fullName evidence="2">Uncharacterized protein</fullName>
    </submittedName>
</protein>
<name>A0A8H8DF46_9FUNG</name>
<evidence type="ECO:0000256" key="1">
    <source>
        <dbReference type="SAM" id="MobiDB-lite"/>
    </source>
</evidence>
<proteinExistence type="predicted"/>
<feature type="region of interest" description="Disordered" evidence="1">
    <location>
        <begin position="62"/>
        <end position="161"/>
    </location>
</feature>
<sequence length="161" mass="17720">RVGLPARFPAVSSRPRDPVEAILFLADQTSTDGHRPPPPPPEAASRRAGDCRCLRGRRRFRYREGAPAEIARARRGAARRRRAAGDGTRRARGGRSGGESGSQEGSDGLAAEDHAQPRHRSPEQIVRRRPSGWAGADRTAQGSRAVTNQERHSHSFHRLRE</sequence>
<evidence type="ECO:0000313" key="2">
    <source>
        <dbReference type="EMBL" id="KAG5455572.1"/>
    </source>
</evidence>
<comment type="caution">
    <text evidence="2">The sequence shown here is derived from an EMBL/GenBank/DDBJ whole genome shotgun (WGS) entry which is preliminary data.</text>
</comment>
<dbReference type="EMBL" id="JAEFCI010013159">
    <property type="protein sequence ID" value="KAG5455572.1"/>
    <property type="molecule type" value="Genomic_DNA"/>
</dbReference>
<organism evidence="2 3">
    <name type="scientific">Olpidium bornovanus</name>
    <dbReference type="NCBI Taxonomy" id="278681"/>
    <lineage>
        <taxon>Eukaryota</taxon>
        <taxon>Fungi</taxon>
        <taxon>Fungi incertae sedis</taxon>
        <taxon>Olpidiomycota</taxon>
        <taxon>Olpidiomycotina</taxon>
        <taxon>Olpidiomycetes</taxon>
        <taxon>Olpidiales</taxon>
        <taxon>Olpidiaceae</taxon>
        <taxon>Olpidium</taxon>
    </lineage>
</organism>
<keyword evidence="3" id="KW-1185">Reference proteome</keyword>
<accession>A0A8H8DF46</accession>
<dbReference type="AlphaFoldDB" id="A0A8H8DF46"/>
<reference evidence="2 3" key="1">
    <citation type="journal article" name="Sci. Rep.">
        <title>Genome-scale phylogenetic analyses confirm Olpidium as the closest living zoosporic fungus to the non-flagellated, terrestrial fungi.</title>
        <authorList>
            <person name="Chang Y."/>
            <person name="Rochon D."/>
            <person name="Sekimoto S."/>
            <person name="Wang Y."/>
            <person name="Chovatia M."/>
            <person name="Sandor L."/>
            <person name="Salamov A."/>
            <person name="Grigoriev I.V."/>
            <person name="Stajich J.E."/>
            <person name="Spatafora J.W."/>
        </authorList>
    </citation>
    <scope>NUCLEOTIDE SEQUENCE [LARGE SCALE GENOMIC DNA]</scope>
    <source>
        <strain evidence="2">S191</strain>
    </source>
</reference>
<gene>
    <name evidence="2" type="ORF">BJ554DRAFT_4975</name>
</gene>